<dbReference type="InterPro" id="IPR002509">
    <property type="entry name" value="NODB_dom"/>
</dbReference>
<comment type="caution">
    <text evidence="2">The sequence shown here is derived from an EMBL/GenBank/DDBJ whole genome shotgun (WGS) entry which is preliminary data.</text>
</comment>
<evidence type="ECO:0000313" key="3">
    <source>
        <dbReference type="Proteomes" id="UP000726170"/>
    </source>
</evidence>
<dbReference type="PANTHER" id="PTHR10587">
    <property type="entry name" value="GLYCOSYL TRANSFERASE-RELATED"/>
    <property type="match status" value="1"/>
</dbReference>
<proteinExistence type="predicted"/>
<dbReference type="CDD" id="cd10944">
    <property type="entry name" value="CE4_SmPgdA_like"/>
    <property type="match status" value="1"/>
</dbReference>
<dbReference type="Pfam" id="PF01522">
    <property type="entry name" value="Polysacc_deac_1"/>
    <property type="match status" value="1"/>
</dbReference>
<reference evidence="2 3" key="1">
    <citation type="submission" date="2021-06" db="EMBL/GenBank/DDBJ databases">
        <authorList>
            <person name="Sun Q."/>
            <person name="Li D."/>
        </authorList>
    </citation>
    <scope>NUCLEOTIDE SEQUENCE [LARGE SCALE GENOMIC DNA]</scope>
    <source>
        <strain evidence="2 3">MSJ-11</strain>
    </source>
</reference>
<dbReference type="InterPro" id="IPR050248">
    <property type="entry name" value="Polysacc_deacetylase_ArnD"/>
</dbReference>
<accession>A0ABS6EFT6</accession>
<dbReference type="EMBL" id="JAHLQF010000002">
    <property type="protein sequence ID" value="MBU5484050.1"/>
    <property type="molecule type" value="Genomic_DNA"/>
</dbReference>
<gene>
    <name evidence="2" type="ORF">KQI86_06880</name>
</gene>
<sequence>MKLRVDKLNKKRLAIILFFVIMLSYIYPLEDGKVRAIDGDISAKKKVIYLTFDDGPSVVTDKVLDILKENDVKATFFLIGNQIEGYEDMVRRINKEGHSIGLHSYTHNFKKIYSNKDNFMKEMYESRDEIKKVAGVSTNILRFPGGSSKRLNDEIFNLLHSCNFKIYDWNMCVSDGLRPKTAPNKLFEEATKGETKPNPIILLMHCDYMHKNTCEALPSIINYYKKAGYEFRVIDEGTPECYFPYKKAVS</sequence>
<feature type="domain" description="NodB homology" evidence="1">
    <location>
        <begin position="46"/>
        <end position="232"/>
    </location>
</feature>
<evidence type="ECO:0000259" key="1">
    <source>
        <dbReference type="PROSITE" id="PS51677"/>
    </source>
</evidence>
<protein>
    <submittedName>
        <fullName evidence="2">Polysaccharide deacetylase</fullName>
    </submittedName>
</protein>
<organism evidence="2 3">
    <name type="scientific">Clostridium mobile</name>
    <dbReference type="NCBI Taxonomy" id="2841512"/>
    <lineage>
        <taxon>Bacteria</taxon>
        <taxon>Bacillati</taxon>
        <taxon>Bacillota</taxon>
        <taxon>Clostridia</taxon>
        <taxon>Eubacteriales</taxon>
        <taxon>Clostridiaceae</taxon>
        <taxon>Clostridium</taxon>
    </lineage>
</organism>
<keyword evidence="3" id="KW-1185">Reference proteome</keyword>
<dbReference type="PANTHER" id="PTHR10587:SF125">
    <property type="entry name" value="POLYSACCHARIDE DEACETYLASE YHEN-RELATED"/>
    <property type="match status" value="1"/>
</dbReference>
<name>A0ABS6EFT6_9CLOT</name>
<evidence type="ECO:0000313" key="2">
    <source>
        <dbReference type="EMBL" id="MBU5484050.1"/>
    </source>
</evidence>
<dbReference type="PROSITE" id="PS51677">
    <property type="entry name" value="NODB"/>
    <property type="match status" value="1"/>
</dbReference>
<dbReference type="Proteomes" id="UP000726170">
    <property type="component" value="Unassembled WGS sequence"/>
</dbReference>